<feature type="transmembrane region" description="Helical" evidence="1">
    <location>
        <begin position="182"/>
        <end position="202"/>
    </location>
</feature>
<feature type="transmembrane region" description="Helical" evidence="1">
    <location>
        <begin position="12"/>
        <end position="34"/>
    </location>
</feature>
<evidence type="ECO:0000256" key="1">
    <source>
        <dbReference type="SAM" id="Phobius"/>
    </source>
</evidence>
<dbReference type="Proteomes" id="UP000755551">
    <property type="component" value="Unassembled WGS sequence"/>
</dbReference>
<dbReference type="Pfam" id="PF00563">
    <property type="entry name" value="EAL"/>
    <property type="match status" value="1"/>
</dbReference>
<dbReference type="PROSITE" id="PS50887">
    <property type="entry name" value="GGDEF"/>
    <property type="match status" value="1"/>
</dbReference>
<reference evidence="4 5" key="1">
    <citation type="submission" date="2021-06" db="EMBL/GenBank/DDBJ databases">
        <title>Bacterium isolated from marine sediment.</title>
        <authorList>
            <person name="Zhu K.-L."/>
            <person name="Du Z.-J."/>
            <person name="Liang Q.-Y."/>
        </authorList>
    </citation>
    <scope>NUCLEOTIDE SEQUENCE [LARGE SCALE GENOMIC DNA]</scope>
    <source>
        <strain evidence="4 5">A346</strain>
    </source>
</reference>
<feature type="domain" description="GGDEF" evidence="3">
    <location>
        <begin position="269"/>
        <end position="403"/>
    </location>
</feature>
<dbReference type="CDD" id="cd01948">
    <property type="entry name" value="EAL"/>
    <property type="match status" value="1"/>
</dbReference>
<dbReference type="Pfam" id="PF00990">
    <property type="entry name" value="GGDEF"/>
    <property type="match status" value="1"/>
</dbReference>
<dbReference type="InterPro" id="IPR000160">
    <property type="entry name" value="GGDEF_dom"/>
</dbReference>
<dbReference type="RefSeq" id="WP_217335051.1">
    <property type="nucleotide sequence ID" value="NZ_JAHQZT010000010.1"/>
</dbReference>
<keyword evidence="1" id="KW-1133">Transmembrane helix</keyword>
<dbReference type="PANTHER" id="PTHR44757">
    <property type="entry name" value="DIGUANYLATE CYCLASE DGCP"/>
    <property type="match status" value="1"/>
</dbReference>
<evidence type="ECO:0000259" key="3">
    <source>
        <dbReference type="PROSITE" id="PS50887"/>
    </source>
</evidence>
<proteinExistence type="predicted"/>
<dbReference type="InterPro" id="IPR001633">
    <property type="entry name" value="EAL_dom"/>
</dbReference>
<accession>A0ABS6MBE9</accession>
<dbReference type="CDD" id="cd01949">
    <property type="entry name" value="GGDEF"/>
    <property type="match status" value="1"/>
</dbReference>
<protein>
    <submittedName>
        <fullName evidence="4">EAL domain-containing protein</fullName>
    </submittedName>
</protein>
<evidence type="ECO:0000259" key="2">
    <source>
        <dbReference type="PROSITE" id="PS50883"/>
    </source>
</evidence>
<comment type="caution">
    <text evidence="4">The sequence shown here is derived from an EMBL/GenBank/DDBJ whole genome shotgun (WGS) entry which is preliminary data.</text>
</comment>
<organism evidence="4 5">
    <name type="scientific">Marinobacterium weihaiense</name>
    <dbReference type="NCBI Taxonomy" id="2851016"/>
    <lineage>
        <taxon>Bacteria</taxon>
        <taxon>Pseudomonadati</taxon>
        <taxon>Pseudomonadota</taxon>
        <taxon>Gammaproteobacteria</taxon>
        <taxon>Oceanospirillales</taxon>
        <taxon>Oceanospirillaceae</taxon>
        <taxon>Marinobacterium</taxon>
    </lineage>
</organism>
<dbReference type="InterPro" id="IPR052155">
    <property type="entry name" value="Biofilm_reg_signaling"/>
</dbReference>
<name>A0ABS6MBE9_9GAMM</name>
<keyword evidence="1" id="KW-0812">Transmembrane</keyword>
<keyword evidence="5" id="KW-1185">Reference proteome</keyword>
<evidence type="ECO:0000313" key="5">
    <source>
        <dbReference type="Proteomes" id="UP000755551"/>
    </source>
</evidence>
<keyword evidence="1" id="KW-0472">Membrane</keyword>
<dbReference type="PANTHER" id="PTHR44757:SF2">
    <property type="entry name" value="BIOFILM ARCHITECTURE MAINTENANCE PROTEIN MBAA"/>
    <property type="match status" value="1"/>
</dbReference>
<sequence length="670" mass="75516">MSQPLERDSVSLTAQQVAVALLVVALLTLLWGALGHALHESRSRQLSHHARMLTQQVQWLALQLEQSPAYVPVASTLLRRLPTGVSQKPELSGVVLQLLDERGKVLTALENWQPQFEDRHHFDSNLIMRVPLDQGRLVLRNRDNGARYISVFQRFEFMPWTLVMHQPERQVLAHYHQQRRRYLWAGGLASLLALMALAGLLWRLHCREAQLRQLERNEQRSRLLLQRLRHEHRQTLEAASRDHLTGLYNRRLFMELAHAHLLGAKRQGRFAAVLFIDLDRFKAINDTLGHKVGDQLLQSVARRLNDSLRESDIISRFGGDEFVLMLTGGVQRDDIARIAATLVQVLAAPYAELAGSELSTSPSIGIALSPQDGPDTATLVKHADMAMYRAKQAGRGQYAFFDAVPRLEAADQASLARLLPDVMREQVQVYLQPRVSLPDYRLTGFEALVRWDSPEFGLLSPAQLLPLAESLSLMPALTEQVLAQACAQLVQWRADGHVVVPVAVNLGCVQLRDARLVERVGRVLERFDIDPAWLELEIAARDLPQLTEREIERLCALHQRGLQLTLDDVECLDKGLGLLEHLPFNRAKLSRAFIRDIRNSYDDQALQSAVISVAKKLKLQVAAKGVETPDQLVYLKLAGCDEVQGHLFGRALNAEEVKQYRQQGRTPLAV</sequence>
<dbReference type="EMBL" id="JAHQZT010000010">
    <property type="protein sequence ID" value="MBV0933631.1"/>
    <property type="molecule type" value="Genomic_DNA"/>
</dbReference>
<dbReference type="PROSITE" id="PS50883">
    <property type="entry name" value="EAL"/>
    <property type="match status" value="1"/>
</dbReference>
<evidence type="ECO:0000313" key="4">
    <source>
        <dbReference type="EMBL" id="MBV0933631.1"/>
    </source>
</evidence>
<dbReference type="SMART" id="SM00052">
    <property type="entry name" value="EAL"/>
    <property type="match status" value="1"/>
</dbReference>
<dbReference type="NCBIfam" id="TIGR00254">
    <property type="entry name" value="GGDEF"/>
    <property type="match status" value="1"/>
</dbReference>
<gene>
    <name evidence="4" type="ORF">KTN04_09805</name>
</gene>
<dbReference type="SMART" id="SM00267">
    <property type="entry name" value="GGDEF"/>
    <property type="match status" value="1"/>
</dbReference>
<feature type="domain" description="EAL" evidence="2">
    <location>
        <begin position="408"/>
        <end position="665"/>
    </location>
</feature>